<organism evidence="5 6">
    <name type="scientific">Planosporangium thailandense</name>
    <dbReference type="NCBI Taxonomy" id="765197"/>
    <lineage>
        <taxon>Bacteria</taxon>
        <taxon>Bacillati</taxon>
        <taxon>Actinomycetota</taxon>
        <taxon>Actinomycetes</taxon>
        <taxon>Micromonosporales</taxon>
        <taxon>Micromonosporaceae</taxon>
        <taxon>Planosporangium</taxon>
    </lineage>
</organism>
<dbReference type="Pfam" id="PF01590">
    <property type="entry name" value="GAF"/>
    <property type="match status" value="1"/>
</dbReference>
<dbReference type="InterPro" id="IPR005467">
    <property type="entry name" value="His_kinase_dom"/>
</dbReference>
<evidence type="ECO:0000256" key="2">
    <source>
        <dbReference type="ARBA" id="ARBA00022777"/>
    </source>
</evidence>
<dbReference type="Gene3D" id="3.30.450.40">
    <property type="match status" value="1"/>
</dbReference>
<dbReference type="SUPFAM" id="SSF55874">
    <property type="entry name" value="ATPase domain of HSP90 chaperone/DNA topoisomerase II/histidine kinase"/>
    <property type="match status" value="1"/>
</dbReference>
<dbReference type="SMART" id="SM00065">
    <property type="entry name" value="GAF"/>
    <property type="match status" value="1"/>
</dbReference>
<accession>A0ABX0Y2H6</accession>
<dbReference type="InterPro" id="IPR011712">
    <property type="entry name" value="Sig_transdc_His_kin_sub3_dim/P"/>
</dbReference>
<dbReference type="RefSeq" id="WP_167927466.1">
    <property type="nucleotide sequence ID" value="NZ_JAATVY010000019.1"/>
</dbReference>
<evidence type="ECO:0000256" key="1">
    <source>
        <dbReference type="ARBA" id="ARBA00022679"/>
    </source>
</evidence>
<dbReference type="PANTHER" id="PTHR24421">
    <property type="entry name" value="NITRATE/NITRITE SENSOR PROTEIN NARX-RELATED"/>
    <property type="match status" value="1"/>
</dbReference>
<dbReference type="Gene3D" id="1.20.5.1930">
    <property type="match status" value="1"/>
</dbReference>
<reference evidence="5 6" key="1">
    <citation type="submission" date="2020-03" db="EMBL/GenBank/DDBJ databases">
        <title>WGS of the type strain of Planosporangium spp.</title>
        <authorList>
            <person name="Thawai C."/>
        </authorList>
    </citation>
    <scope>NUCLEOTIDE SEQUENCE [LARGE SCALE GENOMIC DNA]</scope>
    <source>
        <strain evidence="5 6">TBRC 5610</strain>
    </source>
</reference>
<keyword evidence="3" id="KW-0902">Two-component regulatory system</keyword>
<proteinExistence type="predicted"/>
<evidence type="ECO:0000313" key="6">
    <source>
        <dbReference type="Proteomes" id="UP000722989"/>
    </source>
</evidence>
<dbReference type="InterPro" id="IPR036890">
    <property type="entry name" value="HATPase_C_sf"/>
</dbReference>
<dbReference type="Pfam" id="PF02518">
    <property type="entry name" value="HATPase_c"/>
    <property type="match status" value="1"/>
</dbReference>
<dbReference type="SUPFAM" id="SSF55781">
    <property type="entry name" value="GAF domain-like"/>
    <property type="match status" value="1"/>
</dbReference>
<dbReference type="InterPro" id="IPR035965">
    <property type="entry name" value="PAS-like_dom_sf"/>
</dbReference>
<dbReference type="Gene3D" id="3.30.450.20">
    <property type="entry name" value="PAS domain"/>
    <property type="match status" value="1"/>
</dbReference>
<dbReference type="InterPro" id="IPR050482">
    <property type="entry name" value="Sensor_HK_TwoCompSys"/>
</dbReference>
<name>A0ABX0Y2H6_9ACTN</name>
<keyword evidence="2" id="KW-0418">Kinase</keyword>
<dbReference type="InterPro" id="IPR029016">
    <property type="entry name" value="GAF-like_dom_sf"/>
</dbReference>
<comment type="caution">
    <text evidence="5">The sequence shown here is derived from an EMBL/GenBank/DDBJ whole genome shotgun (WGS) entry which is preliminary data.</text>
</comment>
<dbReference type="PANTHER" id="PTHR24421:SF61">
    <property type="entry name" value="OXYGEN SENSOR HISTIDINE KINASE NREB"/>
    <property type="match status" value="1"/>
</dbReference>
<dbReference type="PROSITE" id="PS50109">
    <property type="entry name" value="HIS_KIN"/>
    <property type="match status" value="1"/>
</dbReference>
<keyword evidence="1" id="KW-0808">Transferase</keyword>
<gene>
    <name evidence="5" type="ORF">HC031_23035</name>
</gene>
<dbReference type="SUPFAM" id="SSF55785">
    <property type="entry name" value="PYP-like sensor domain (PAS domain)"/>
    <property type="match status" value="1"/>
</dbReference>
<dbReference type="InterPro" id="IPR003018">
    <property type="entry name" value="GAF"/>
</dbReference>
<dbReference type="InterPro" id="IPR003594">
    <property type="entry name" value="HATPase_dom"/>
</dbReference>
<dbReference type="CDD" id="cd16917">
    <property type="entry name" value="HATPase_UhpB-NarQ-NarX-like"/>
    <property type="match status" value="1"/>
</dbReference>
<protein>
    <submittedName>
        <fullName evidence="5">PAS domain-containing protein</fullName>
    </submittedName>
</protein>
<dbReference type="Pfam" id="PF08448">
    <property type="entry name" value="PAS_4"/>
    <property type="match status" value="1"/>
</dbReference>
<dbReference type="SMART" id="SM00387">
    <property type="entry name" value="HATPase_c"/>
    <property type="match status" value="1"/>
</dbReference>
<feature type="domain" description="Histidine kinase" evidence="4">
    <location>
        <begin position="465"/>
        <end position="552"/>
    </location>
</feature>
<dbReference type="Gene3D" id="3.30.565.10">
    <property type="entry name" value="Histidine kinase-like ATPase, C-terminal domain"/>
    <property type="match status" value="1"/>
</dbReference>
<keyword evidence="6" id="KW-1185">Reference proteome</keyword>
<dbReference type="InterPro" id="IPR013656">
    <property type="entry name" value="PAS_4"/>
</dbReference>
<dbReference type="Pfam" id="PF07730">
    <property type="entry name" value="HisKA_3"/>
    <property type="match status" value="1"/>
</dbReference>
<evidence type="ECO:0000256" key="3">
    <source>
        <dbReference type="ARBA" id="ARBA00023012"/>
    </source>
</evidence>
<evidence type="ECO:0000259" key="4">
    <source>
        <dbReference type="PROSITE" id="PS50109"/>
    </source>
</evidence>
<sequence>MTTDDRTAPPPAWGPMAAVRASVHSTSMPSEPVIEPVPVSDASLDAQLLALFFDRVPMGVAVFGTDMRLQRCNKTWTAFYAHYMGVPAEYTAPGRHAFELMPGNEDDLVRLFEVALAGQVLRQAAQRIVVDDLETYWDVVFAPLFADGKVVGVVDIITDATDRVLAFRRLEDRISAFTRIAAGMTVDQPLEVTLREVAAAVKRTTAAVGCAVLAWADANADGPVAYVDAAAGDGYPAALVAMWQQVRPAVTDAAALPRLEVHRGFRGGALADERFAVLHGYWRDGGWDDLVVVPLTSQGRGFGELYVFLPDGYRLAEDDEAYLTALADQAAVAVQNASLFGTAAQNATLMERQRLSRELHDSVSQALFSMTLHARAAERHFAAAGLAPDAPAAAEVAKLRELTAGALAEMRALIFELRPGALAEEGFAAALGKQAAAMAAREQLPVEVVAPTERVALAPAVEEHLYRLALEALHNALKHAGASRLRVTITAGDSTVSVVVDDDGIGFDPTVARPGHLGLQTMRDRAAAIGGTLRIDAAPSKGTRVTVVAPTA</sequence>
<evidence type="ECO:0000313" key="5">
    <source>
        <dbReference type="EMBL" id="NJC72571.1"/>
    </source>
</evidence>
<dbReference type="Proteomes" id="UP000722989">
    <property type="component" value="Unassembled WGS sequence"/>
</dbReference>
<dbReference type="EMBL" id="JAATVY010000019">
    <property type="protein sequence ID" value="NJC72571.1"/>
    <property type="molecule type" value="Genomic_DNA"/>
</dbReference>